<accession>A0AA38LP60</accession>
<protein>
    <submittedName>
        <fullName evidence="1">Uncharacterized protein</fullName>
    </submittedName>
</protein>
<organism evidence="1 2">
    <name type="scientific">Taxus chinensis</name>
    <name type="common">Chinese yew</name>
    <name type="synonym">Taxus wallichiana var. chinensis</name>
    <dbReference type="NCBI Taxonomy" id="29808"/>
    <lineage>
        <taxon>Eukaryota</taxon>
        <taxon>Viridiplantae</taxon>
        <taxon>Streptophyta</taxon>
        <taxon>Embryophyta</taxon>
        <taxon>Tracheophyta</taxon>
        <taxon>Spermatophyta</taxon>
        <taxon>Pinopsida</taxon>
        <taxon>Pinidae</taxon>
        <taxon>Conifers II</taxon>
        <taxon>Cupressales</taxon>
        <taxon>Taxaceae</taxon>
        <taxon>Taxus</taxon>
    </lineage>
</organism>
<evidence type="ECO:0000313" key="2">
    <source>
        <dbReference type="Proteomes" id="UP000824469"/>
    </source>
</evidence>
<reference evidence="1 2" key="1">
    <citation type="journal article" date="2021" name="Nat. Plants">
        <title>The Taxus genome provides insights into paclitaxel biosynthesis.</title>
        <authorList>
            <person name="Xiong X."/>
            <person name="Gou J."/>
            <person name="Liao Q."/>
            <person name="Li Y."/>
            <person name="Zhou Q."/>
            <person name="Bi G."/>
            <person name="Li C."/>
            <person name="Du R."/>
            <person name="Wang X."/>
            <person name="Sun T."/>
            <person name="Guo L."/>
            <person name="Liang H."/>
            <person name="Lu P."/>
            <person name="Wu Y."/>
            <person name="Zhang Z."/>
            <person name="Ro D.K."/>
            <person name="Shang Y."/>
            <person name="Huang S."/>
            <person name="Yan J."/>
        </authorList>
    </citation>
    <scope>NUCLEOTIDE SEQUENCE [LARGE SCALE GENOMIC DNA]</scope>
    <source>
        <strain evidence="1">Ta-2019</strain>
    </source>
</reference>
<dbReference type="Proteomes" id="UP000824469">
    <property type="component" value="Unassembled WGS sequence"/>
</dbReference>
<name>A0AA38LP60_TAXCH</name>
<comment type="caution">
    <text evidence="1">The sequence shown here is derived from an EMBL/GenBank/DDBJ whole genome shotgun (WGS) entry which is preliminary data.</text>
</comment>
<keyword evidence="2" id="KW-1185">Reference proteome</keyword>
<proteinExistence type="predicted"/>
<feature type="non-terminal residue" evidence="1">
    <location>
        <position position="1"/>
    </location>
</feature>
<sequence>NVTVENQACNMFINGIHDEPNDNCIILANNWGHSSINLHCIIVLGINEINWPKLNARVVVENKITNEHAS</sequence>
<evidence type="ECO:0000313" key="1">
    <source>
        <dbReference type="EMBL" id="KAH9329600.1"/>
    </source>
</evidence>
<gene>
    <name evidence="1" type="ORF">KI387_001708</name>
</gene>
<dbReference type="EMBL" id="JAHRHJ020000001">
    <property type="protein sequence ID" value="KAH9329600.1"/>
    <property type="molecule type" value="Genomic_DNA"/>
</dbReference>
<dbReference type="AlphaFoldDB" id="A0AA38LP60"/>
<feature type="non-terminal residue" evidence="1">
    <location>
        <position position="70"/>
    </location>
</feature>